<name>A0A8I1HXD9_9CORY</name>
<dbReference type="EMBL" id="JAEHFL010000005">
    <property type="protein sequence ID" value="MBK3427722.1"/>
    <property type="molecule type" value="Genomic_DNA"/>
</dbReference>
<dbReference type="InterPro" id="IPR029058">
    <property type="entry name" value="AB_hydrolase_fold"/>
</dbReference>
<dbReference type="AlphaFoldDB" id="A0A8I1HXD9"/>
<comment type="caution">
    <text evidence="2">The sequence shown here is derived from an EMBL/GenBank/DDBJ whole genome shotgun (WGS) entry which is preliminary data.</text>
</comment>
<sequence>MTLSVALRNGASTLHSEHAELRFRLIDAHQDWRDLSLGGPAGEAARTSLASYTDWLAQPLHQMEEVATTLELHASLQARREELEDRIIAFLGQVDERSGVAASTAGLLLNQVRALGDSLDWLCSQEIDALCTPAGVVPPVRLEDFSDLPVGTIHEINLAHASEHVSQLAAQNPDMRVLETSEGRLVAMVDPGGFRTTPASLTTFVEGVHSSDPETWQRAVDRGRNLAKASGGPAVVWLGYQAPSSLPRAVHATPARTASQELARFQRSLGRRYPQAKRTVVGYSYGSVVTGHAAKQERIAEDVVLVGSPGTGAGHASELHGRIWAATNANDPIAITTGPNGGIHGPDPTIDAFGATPLPGADGLPGDHGSYWEDPRFLRGLGQVARAN</sequence>
<dbReference type="RefSeq" id="WP_200435573.1">
    <property type="nucleotide sequence ID" value="NZ_JAEHFL010000005.1"/>
</dbReference>
<evidence type="ECO:0000313" key="3">
    <source>
        <dbReference type="Proteomes" id="UP000603369"/>
    </source>
</evidence>
<reference evidence="2 3" key="1">
    <citation type="submission" date="2020-12" db="EMBL/GenBank/DDBJ databases">
        <title>Draft genome sequence of the commensal strain Corynebacterium tuberculostearicum MFP09/CIP 102622 isolated from human skin.</title>
        <authorList>
            <person name="Boukerb A.M."/>
            <person name="Janvier X."/>
            <person name="Feuilloley M.G.J."/>
            <person name="Groboillot A."/>
        </authorList>
    </citation>
    <scope>NUCLEOTIDE SEQUENCE [LARGE SCALE GENOMIC DNA]</scope>
    <source>
        <strain evidence="2 3">CIP 102622</strain>
    </source>
</reference>
<dbReference type="SUPFAM" id="SSF53474">
    <property type="entry name" value="alpha/beta-Hydrolases"/>
    <property type="match status" value="1"/>
</dbReference>
<dbReference type="InterPro" id="IPR010427">
    <property type="entry name" value="DUF1023"/>
</dbReference>
<proteinExistence type="predicted"/>
<dbReference type="Proteomes" id="UP000603369">
    <property type="component" value="Unassembled WGS sequence"/>
</dbReference>
<dbReference type="Gene3D" id="3.40.50.1820">
    <property type="entry name" value="alpha/beta hydrolase"/>
    <property type="match status" value="1"/>
</dbReference>
<dbReference type="Pfam" id="PF06259">
    <property type="entry name" value="Abhydrolase_8"/>
    <property type="match status" value="1"/>
</dbReference>
<protein>
    <recommendedName>
        <fullName evidence="1">DUF1023 domain-containing protein</fullName>
    </recommendedName>
</protein>
<gene>
    <name evidence="2" type="ORF">JDP02_04220</name>
</gene>
<evidence type="ECO:0000259" key="1">
    <source>
        <dbReference type="Pfam" id="PF06259"/>
    </source>
</evidence>
<accession>A0A8I1HXD9</accession>
<feature type="domain" description="DUF1023" evidence="1">
    <location>
        <begin position="224"/>
        <end position="335"/>
    </location>
</feature>
<evidence type="ECO:0000313" key="2">
    <source>
        <dbReference type="EMBL" id="MBK3427722.1"/>
    </source>
</evidence>
<keyword evidence="3" id="KW-1185">Reference proteome</keyword>
<organism evidence="2 3">
    <name type="scientific">Corynebacterium tuberculostearicum</name>
    <dbReference type="NCBI Taxonomy" id="38304"/>
    <lineage>
        <taxon>Bacteria</taxon>
        <taxon>Bacillati</taxon>
        <taxon>Actinomycetota</taxon>
        <taxon>Actinomycetes</taxon>
        <taxon>Mycobacteriales</taxon>
        <taxon>Corynebacteriaceae</taxon>
        <taxon>Corynebacterium</taxon>
    </lineage>
</organism>